<proteinExistence type="predicted"/>
<dbReference type="GO" id="GO:0005886">
    <property type="term" value="C:plasma membrane"/>
    <property type="evidence" value="ECO:0007669"/>
    <property type="project" value="TreeGrafter"/>
</dbReference>
<dbReference type="GO" id="GO:0000166">
    <property type="term" value="F:nucleotide binding"/>
    <property type="evidence" value="ECO:0007669"/>
    <property type="project" value="InterPro"/>
</dbReference>
<dbReference type="STRING" id="3476.A0A2P5E323"/>
<protein>
    <submittedName>
        <fullName evidence="2">P-type ATPase, transmembrane domain containing protein</fullName>
    </submittedName>
</protein>
<evidence type="ECO:0000313" key="2">
    <source>
        <dbReference type="EMBL" id="PON79946.1"/>
    </source>
</evidence>
<dbReference type="InterPro" id="IPR023299">
    <property type="entry name" value="ATPase_P-typ_cyto_dom_N"/>
</dbReference>
<dbReference type="InterPro" id="IPR023214">
    <property type="entry name" value="HAD_sf"/>
</dbReference>
<name>A0A2P5E323_PARAD</name>
<evidence type="ECO:0000256" key="1">
    <source>
        <dbReference type="ARBA" id="ARBA00022842"/>
    </source>
</evidence>
<dbReference type="AlphaFoldDB" id="A0A2P5E323"/>
<comment type="caution">
    <text evidence="2">The sequence shown here is derived from an EMBL/GenBank/DDBJ whole genome shotgun (WGS) entry which is preliminary data.</text>
</comment>
<dbReference type="EMBL" id="JXTB01000002">
    <property type="protein sequence ID" value="PON79946.1"/>
    <property type="molecule type" value="Genomic_DNA"/>
</dbReference>
<keyword evidence="1" id="KW-0460">Magnesium</keyword>
<dbReference type="PANTHER" id="PTHR24093:SF434">
    <property type="entry name" value="CALCIUM-TRANSPORTING ATPASE 13, PLASMA MEMBRANE-TYPE-RELATED"/>
    <property type="match status" value="1"/>
</dbReference>
<dbReference type="GO" id="GO:0005388">
    <property type="term" value="F:P-type calcium transporter activity"/>
    <property type="evidence" value="ECO:0007669"/>
    <property type="project" value="TreeGrafter"/>
</dbReference>
<dbReference type="InterPro" id="IPR023298">
    <property type="entry name" value="ATPase_P-typ_TM_dom_sf"/>
</dbReference>
<accession>A0A2P5E323</accession>
<dbReference type="Gene3D" id="3.40.50.1000">
    <property type="entry name" value="HAD superfamily/HAD-like"/>
    <property type="match status" value="1"/>
</dbReference>
<dbReference type="PANTHER" id="PTHR24093">
    <property type="entry name" value="CATION TRANSPORTING ATPASE"/>
    <property type="match status" value="1"/>
</dbReference>
<dbReference type="SUPFAM" id="SSF81660">
    <property type="entry name" value="Metal cation-transporting ATPase, ATP-binding domain N"/>
    <property type="match status" value="1"/>
</dbReference>
<dbReference type="Gene3D" id="1.20.1110.10">
    <property type="entry name" value="Calcium-transporting ATPase, transmembrane domain"/>
    <property type="match status" value="1"/>
</dbReference>
<keyword evidence="3" id="KW-1185">Reference proteome</keyword>
<dbReference type="Gene3D" id="3.40.1110.10">
    <property type="entry name" value="Calcium-transporting ATPase, cytoplasmic domain N"/>
    <property type="match status" value="1"/>
</dbReference>
<reference evidence="3" key="1">
    <citation type="submission" date="2016-06" db="EMBL/GenBank/DDBJ databases">
        <title>Parallel loss of symbiosis genes in relatives of nitrogen-fixing non-legume Parasponia.</title>
        <authorList>
            <person name="Van Velzen R."/>
            <person name="Holmer R."/>
            <person name="Bu F."/>
            <person name="Rutten L."/>
            <person name="Van Zeijl A."/>
            <person name="Liu W."/>
            <person name="Santuari L."/>
            <person name="Cao Q."/>
            <person name="Sharma T."/>
            <person name="Shen D."/>
            <person name="Roswanjaya Y."/>
            <person name="Wardhani T."/>
            <person name="Kalhor M.S."/>
            <person name="Jansen J."/>
            <person name="Van den Hoogen J."/>
            <person name="Gungor B."/>
            <person name="Hartog M."/>
            <person name="Hontelez J."/>
            <person name="Verver J."/>
            <person name="Yang W.-C."/>
            <person name="Schijlen E."/>
            <person name="Repin R."/>
            <person name="Schilthuizen M."/>
            <person name="Schranz E."/>
            <person name="Heidstra R."/>
            <person name="Miyata K."/>
            <person name="Fedorova E."/>
            <person name="Kohlen W."/>
            <person name="Bisseling T."/>
            <person name="Smit S."/>
            <person name="Geurts R."/>
        </authorList>
    </citation>
    <scope>NUCLEOTIDE SEQUENCE [LARGE SCALE GENOMIC DNA]</scope>
    <source>
        <strain evidence="3">cv. WU1-14</strain>
    </source>
</reference>
<evidence type="ECO:0000313" key="3">
    <source>
        <dbReference type="Proteomes" id="UP000237105"/>
    </source>
</evidence>
<dbReference type="Proteomes" id="UP000237105">
    <property type="component" value="Unassembled WGS sequence"/>
</dbReference>
<organism evidence="2 3">
    <name type="scientific">Parasponia andersonii</name>
    <name type="common">Sponia andersonii</name>
    <dbReference type="NCBI Taxonomy" id="3476"/>
    <lineage>
        <taxon>Eukaryota</taxon>
        <taxon>Viridiplantae</taxon>
        <taxon>Streptophyta</taxon>
        <taxon>Embryophyta</taxon>
        <taxon>Tracheophyta</taxon>
        <taxon>Spermatophyta</taxon>
        <taxon>Magnoliopsida</taxon>
        <taxon>eudicotyledons</taxon>
        <taxon>Gunneridae</taxon>
        <taxon>Pentapetalae</taxon>
        <taxon>rosids</taxon>
        <taxon>fabids</taxon>
        <taxon>Rosales</taxon>
        <taxon>Cannabaceae</taxon>
        <taxon>Parasponia</taxon>
    </lineage>
</organism>
<keyword evidence="2" id="KW-0472">Membrane</keyword>
<keyword evidence="2" id="KW-0812">Transmembrane</keyword>
<dbReference type="SUPFAM" id="SSF81665">
    <property type="entry name" value="Calcium ATPase, transmembrane domain M"/>
    <property type="match status" value="1"/>
</dbReference>
<gene>
    <name evidence="2" type="ORF">PanWU01x14_003960</name>
</gene>
<sequence length="213" mass="23706">MSICVNFAWNLCVSNITPLNYSAFGHVSFTFTGKDIEEKSATGLTKIYVIVGIVVELITTVVNVPDPWRLSLTLTRAYAMKKLKADNVMVRELSALVTIGFATTICINKTQTVTRNQMKVTELWLGRDIVAQGTYSSISPKVTKLLREGIALNTTGDVYVDQSTKSPIEKAILSWAVEDLNMDMWEIKRCDHDFLDIEAHKTVHVPLKGAADH</sequence>
<dbReference type="OrthoDB" id="3352408at2759"/>